<evidence type="ECO:0000256" key="1">
    <source>
        <dbReference type="SAM" id="MobiDB-lite"/>
    </source>
</evidence>
<evidence type="ECO:0000313" key="2">
    <source>
        <dbReference type="EMBL" id="QLJ96833.1"/>
    </source>
</evidence>
<accession>A0A7D5YBA1</accession>
<organism evidence="2">
    <name type="scientific">Micromonospora carbonacea</name>
    <dbReference type="NCBI Taxonomy" id="47853"/>
    <lineage>
        <taxon>Bacteria</taxon>
        <taxon>Bacillati</taxon>
        <taxon>Actinomycetota</taxon>
        <taxon>Actinomycetes</taxon>
        <taxon>Micromonosporales</taxon>
        <taxon>Micromonosporaceae</taxon>
        <taxon>Micromonospora</taxon>
    </lineage>
</organism>
<name>A0A7D5YBA1_9ACTN</name>
<proteinExistence type="predicted"/>
<dbReference type="EMBL" id="CP058905">
    <property type="protein sequence ID" value="QLJ96833.1"/>
    <property type="molecule type" value="Genomic_DNA"/>
</dbReference>
<sequence length="177" mass="18364">MAGMRGMGLPALGAAAPEDVEVSTPHQVFTMGLDDVEAGGGLERARPGGWRFLLESGGEVIASAETAETPEGARPPSFNEGPYVGATATAVKAARALPQLATAGFELRLLRIPALYLMALWLHAPNTDLLIPLAPSPIGSEGKVVPPPVFFRELADHARDRGASGPGQGAGQPRPNR</sequence>
<gene>
    <name evidence="2" type="ORF">HZU44_18220</name>
</gene>
<reference evidence="2" key="1">
    <citation type="submission" date="2020-08" db="EMBL/GenBank/DDBJ databases">
        <title>A bifunctional nitrone conjugated secondary metabolite targeting the ribosome.</title>
        <authorList>
            <person name="Limbrick E.M."/>
            <person name="Graf M."/>
            <person name="Derewacz D.K."/>
            <person name="Nguyen F."/>
            <person name="Spraggins J.M."/>
            <person name="Wieland M."/>
            <person name="Ynigez-Gutierrez A.E."/>
            <person name="Reisman B.J."/>
            <person name="Zinshteyn B."/>
            <person name="McCulloch K."/>
            <person name="Iverson T.M."/>
            <person name="Green R."/>
            <person name="Wilson D.N."/>
            <person name="Bachmann B.O."/>
        </authorList>
    </citation>
    <scope>NUCLEOTIDE SEQUENCE</scope>
    <source>
        <strain evidence="2">Africana</strain>
    </source>
</reference>
<protein>
    <submittedName>
        <fullName evidence="2">Uncharacterized protein</fullName>
    </submittedName>
</protein>
<dbReference type="AlphaFoldDB" id="A0A7D5YBA1"/>
<feature type="region of interest" description="Disordered" evidence="1">
    <location>
        <begin position="155"/>
        <end position="177"/>
    </location>
</feature>